<accession>A0AA85JZK5</accession>
<feature type="chain" id="PRO_5041700409" description="Variable large protein" evidence="1">
    <location>
        <begin position="16"/>
        <end position="66"/>
    </location>
</feature>
<protein>
    <recommendedName>
        <fullName evidence="4">Variable large protein</fullName>
    </recommendedName>
</protein>
<proteinExistence type="predicted"/>
<evidence type="ECO:0000256" key="1">
    <source>
        <dbReference type="SAM" id="SignalP"/>
    </source>
</evidence>
<keyword evidence="2" id="KW-1185">Reference proteome</keyword>
<evidence type="ECO:0000313" key="2">
    <source>
        <dbReference type="Proteomes" id="UP000050795"/>
    </source>
</evidence>
<organism evidence="2 3">
    <name type="scientific">Trichobilharzia regenti</name>
    <name type="common">Nasal bird schistosome</name>
    <dbReference type="NCBI Taxonomy" id="157069"/>
    <lineage>
        <taxon>Eukaryota</taxon>
        <taxon>Metazoa</taxon>
        <taxon>Spiralia</taxon>
        <taxon>Lophotrochozoa</taxon>
        <taxon>Platyhelminthes</taxon>
        <taxon>Trematoda</taxon>
        <taxon>Digenea</taxon>
        <taxon>Strigeidida</taxon>
        <taxon>Schistosomatoidea</taxon>
        <taxon>Schistosomatidae</taxon>
        <taxon>Trichobilharzia</taxon>
    </lineage>
</organism>
<dbReference type="AlphaFoldDB" id="A0AA85JZK5"/>
<reference evidence="3" key="2">
    <citation type="submission" date="2023-11" db="UniProtKB">
        <authorList>
            <consortium name="WormBaseParasite"/>
        </authorList>
    </citation>
    <scope>IDENTIFICATION</scope>
</reference>
<feature type="signal peptide" evidence="1">
    <location>
        <begin position="1"/>
        <end position="15"/>
    </location>
</feature>
<dbReference type="WBParaSite" id="TREG1_60880.1">
    <property type="protein sequence ID" value="TREG1_60880.1"/>
    <property type="gene ID" value="TREG1_60880"/>
</dbReference>
<sequence length="66" mass="7090">MILYILLSMLMISAAIPSNDDKKDITKEDAVKYLVAAEVLKAAAEQVINSSNTKDGVKNVTNGGQH</sequence>
<name>A0AA85JZK5_TRIRE</name>
<reference evidence="2" key="1">
    <citation type="submission" date="2022-06" db="EMBL/GenBank/DDBJ databases">
        <authorList>
            <person name="Berger JAMES D."/>
            <person name="Berger JAMES D."/>
        </authorList>
    </citation>
    <scope>NUCLEOTIDE SEQUENCE [LARGE SCALE GENOMIC DNA]</scope>
</reference>
<evidence type="ECO:0000313" key="3">
    <source>
        <dbReference type="WBParaSite" id="TREG1_60880.1"/>
    </source>
</evidence>
<dbReference type="Proteomes" id="UP000050795">
    <property type="component" value="Unassembled WGS sequence"/>
</dbReference>
<evidence type="ECO:0008006" key="4">
    <source>
        <dbReference type="Google" id="ProtNLM"/>
    </source>
</evidence>
<keyword evidence="1" id="KW-0732">Signal</keyword>